<keyword evidence="3" id="KW-0808">Transferase</keyword>
<feature type="domain" description="Reverse transcriptase" evidence="2">
    <location>
        <begin position="106"/>
        <end position="346"/>
    </location>
</feature>
<dbReference type="STRING" id="425514.SAMN05443550_113139"/>
<dbReference type="Proteomes" id="UP000198850">
    <property type="component" value="Unassembled WGS sequence"/>
</dbReference>
<dbReference type="InterPro" id="IPR013597">
    <property type="entry name" value="Mat_intron_G2"/>
</dbReference>
<dbReference type="SUPFAM" id="SSF56672">
    <property type="entry name" value="DNA/RNA polymerases"/>
    <property type="match status" value="1"/>
</dbReference>
<dbReference type="EMBL" id="FNRA01000013">
    <property type="protein sequence ID" value="SEB17085.1"/>
    <property type="molecule type" value="Genomic_DNA"/>
</dbReference>
<keyword evidence="3" id="KW-0548">Nucleotidyltransferase</keyword>
<dbReference type="Pfam" id="PF13655">
    <property type="entry name" value="RVT_N"/>
    <property type="match status" value="1"/>
</dbReference>
<organism evidence="3 4">
    <name type="scientific">Pedobacter hartonius</name>
    <dbReference type="NCBI Taxonomy" id="425514"/>
    <lineage>
        <taxon>Bacteria</taxon>
        <taxon>Pseudomonadati</taxon>
        <taxon>Bacteroidota</taxon>
        <taxon>Sphingobacteriia</taxon>
        <taxon>Sphingobacteriales</taxon>
        <taxon>Sphingobacteriaceae</taxon>
        <taxon>Pedobacter</taxon>
    </lineage>
</organism>
<dbReference type="Pfam" id="PF00078">
    <property type="entry name" value="RVT_1"/>
    <property type="match status" value="1"/>
</dbReference>
<sequence>MKNFFLKDNMQMTVNSSSATDAIAICKDWNSIDWDHCLLEVKKLQLRIARWERLRNRRRVKALQWLLTHSFAAKCLAVKRVSQNRGHRTAGIDGIVMSSPTDKWEMVKSLNRRGYKSLPLRRIYILKSDGKKRRPLGLPCMKDRAMQALHTMALLPISEMNADWNSYGFRPERGTADAIEKLFNGLATKRSSQWVLEGDIKSCFDLISHDWILNHIPMDKKVLSQWLKSGFVESGKLFPTNYGTPQGGLASPTIANMVLDVIEDLIGKRFGSAKLDGDYSKQRKNPILFVRYADDFVVIGRTREVLEQEVMPMIQMFLKERGLELSETKTKITHIHDGFDFLGQNVRKYQLKNGIEKLLIKPSKTNIKTFLTSIRKIIRSERSIGQAELIRLLNPKIRGWTYYHRSVVSSEIFSAVDKEIWKALWKWSVRRHPNKGKRWIKSRYFHRIELRDWIFRAINTEKGAKVIDTLCFASSVPIVRHTKIKQQATPFDPSYERYFQERTSQKWKNNKSGKLKVMALWKRQKGTCPVCLEKVTKLSNWIVYWHKGKLEGGSDKLDNLSLLHPKCARGDKPKFVIPHRPHQ</sequence>
<dbReference type="InterPro" id="IPR043502">
    <property type="entry name" value="DNA/RNA_pol_sf"/>
</dbReference>
<keyword evidence="4" id="KW-1185">Reference proteome</keyword>
<dbReference type="InterPro" id="IPR051083">
    <property type="entry name" value="GrpII_Intron_Splice-Mob/Def"/>
</dbReference>
<evidence type="ECO:0000313" key="3">
    <source>
        <dbReference type="EMBL" id="SEB17085.1"/>
    </source>
</evidence>
<comment type="similarity">
    <text evidence="1">Belongs to the bacterial reverse transcriptase family.</text>
</comment>
<dbReference type="GO" id="GO:0003964">
    <property type="term" value="F:RNA-directed DNA polymerase activity"/>
    <property type="evidence" value="ECO:0007669"/>
    <property type="project" value="UniProtKB-KW"/>
</dbReference>
<dbReference type="AlphaFoldDB" id="A0A1H4H5P3"/>
<name>A0A1H4H5P3_9SPHI</name>
<dbReference type="CDD" id="cd01651">
    <property type="entry name" value="RT_G2_intron"/>
    <property type="match status" value="1"/>
</dbReference>
<dbReference type="PANTHER" id="PTHR34047:SF8">
    <property type="entry name" value="PROTEIN YKFC"/>
    <property type="match status" value="1"/>
</dbReference>
<evidence type="ECO:0000256" key="1">
    <source>
        <dbReference type="ARBA" id="ARBA00034120"/>
    </source>
</evidence>
<dbReference type="InterPro" id="IPR025960">
    <property type="entry name" value="RVT_N"/>
</dbReference>
<dbReference type="InterPro" id="IPR000477">
    <property type="entry name" value="RT_dom"/>
</dbReference>
<dbReference type="PROSITE" id="PS50878">
    <property type="entry name" value="RT_POL"/>
    <property type="match status" value="1"/>
</dbReference>
<dbReference type="PANTHER" id="PTHR34047">
    <property type="entry name" value="NUCLEAR INTRON MATURASE 1, MITOCHONDRIAL-RELATED"/>
    <property type="match status" value="1"/>
</dbReference>
<protein>
    <submittedName>
        <fullName evidence="3">RNA-directed DNA polymerase</fullName>
    </submittedName>
</protein>
<evidence type="ECO:0000259" key="2">
    <source>
        <dbReference type="PROSITE" id="PS50878"/>
    </source>
</evidence>
<keyword evidence="3" id="KW-0695">RNA-directed DNA polymerase</keyword>
<reference evidence="3 4" key="1">
    <citation type="submission" date="2016-10" db="EMBL/GenBank/DDBJ databases">
        <authorList>
            <person name="de Groot N.N."/>
        </authorList>
    </citation>
    <scope>NUCLEOTIDE SEQUENCE [LARGE SCALE GENOMIC DNA]</scope>
    <source>
        <strain evidence="3 4">DSM 19033</strain>
    </source>
</reference>
<evidence type="ECO:0000313" key="4">
    <source>
        <dbReference type="Proteomes" id="UP000198850"/>
    </source>
</evidence>
<dbReference type="NCBIfam" id="TIGR04416">
    <property type="entry name" value="group_II_RT_mat"/>
    <property type="match status" value="1"/>
</dbReference>
<gene>
    <name evidence="3" type="ORF">SAMN05443550_113139</name>
</gene>
<accession>A0A1H4H5P3</accession>
<dbReference type="Pfam" id="PF08388">
    <property type="entry name" value="GIIM"/>
    <property type="match status" value="1"/>
</dbReference>
<dbReference type="InterPro" id="IPR030931">
    <property type="entry name" value="Group_II_RT_mat"/>
</dbReference>
<proteinExistence type="inferred from homology"/>